<keyword evidence="1" id="KW-0472">Membrane</keyword>
<feature type="transmembrane region" description="Helical" evidence="1">
    <location>
        <begin position="7"/>
        <end position="30"/>
    </location>
</feature>
<gene>
    <name evidence="2" type="ORF">ACFSBT_19640</name>
</gene>
<protein>
    <submittedName>
        <fullName evidence="2">Uncharacterized protein</fullName>
    </submittedName>
</protein>
<accession>A0ABD6B0V7</accession>
<reference evidence="2 3" key="1">
    <citation type="journal article" date="2019" name="Int. J. Syst. Evol. Microbiol.">
        <title>The Global Catalogue of Microorganisms (GCM) 10K type strain sequencing project: providing services to taxonomists for standard genome sequencing and annotation.</title>
        <authorList>
            <consortium name="The Broad Institute Genomics Platform"/>
            <consortium name="The Broad Institute Genome Sequencing Center for Infectious Disease"/>
            <person name="Wu L."/>
            <person name="Ma J."/>
        </authorList>
    </citation>
    <scope>NUCLEOTIDE SEQUENCE [LARGE SCALE GENOMIC DNA]</scope>
    <source>
        <strain evidence="2 3">CGMCC 1.12563</strain>
    </source>
</reference>
<keyword evidence="1" id="KW-1133">Transmembrane helix</keyword>
<dbReference type="RefSeq" id="WP_250875410.1">
    <property type="nucleotide sequence ID" value="NZ_JALXFV010000008.1"/>
</dbReference>
<keyword evidence="1" id="KW-0812">Transmembrane</keyword>
<keyword evidence="3" id="KW-1185">Reference proteome</keyword>
<evidence type="ECO:0000313" key="2">
    <source>
        <dbReference type="EMBL" id="MFD1515496.1"/>
    </source>
</evidence>
<organism evidence="2 3">
    <name type="scientific">Halomarina rubra</name>
    <dbReference type="NCBI Taxonomy" id="2071873"/>
    <lineage>
        <taxon>Archaea</taxon>
        <taxon>Methanobacteriati</taxon>
        <taxon>Methanobacteriota</taxon>
        <taxon>Stenosarchaea group</taxon>
        <taxon>Halobacteria</taxon>
        <taxon>Halobacteriales</taxon>
        <taxon>Natronomonadaceae</taxon>
        <taxon>Halomarina</taxon>
    </lineage>
</organism>
<comment type="caution">
    <text evidence="2">The sequence shown here is derived from an EMBL/GenBank/DDBJ whole genome shotgun (WGS) entry which is preliminary data.</text>
</comment>
<dbReference type="AlphaFoldDB" id="A0ABD6B0V7"/>
<evidence type="ECO:0000313" key="3">
    <source>
        <dbReference type="Proteomes" id="UP001597187"/>
    </source>
</evidence>
<feature type="transmembrane region" description="Helical" evidence="1">
    <location>
        <begin position="114"/>
        <end position="133"/>
    </location>
</feature>
<dbReference type="Proteomes" id="UP001597187">
    <property type="component" value="Unassembled WGS sequence"/>
</dbReference>
<evidence type="ECO:0000256" key="1">
    <source>
        <dbReference type="SAM" id="Phobius"/>
    </source>
</evidence>
<dbReference type="EMBL" id="JBHUDC010000008">
    <property type="protein sequence ID" value="MFD1515496.1"/>
    <property type="molecule type" value="Genomic_DNA"/>
</dbReference>
<proteinExistence type="predicted"/>
<sequence>MVNRRKFLYFVMFIVGVTMLLSGVLGWFIFADKDYSIIYEYSSEDAPAGVSDGRLDVDRYDSLDEQQRADFERAVDGEVIKYDDSSMVWAEAIDRNGTYYVFSTGGKLDWFDPATSGSAVLGLVGLVTVVQAARLEHRLY</sequence>
<name>A0ABD6B0V7_9EURY</name>